<sequence length="574" mass="60204">MTDAFKTLPVDYGSSLTRSGLVSALQLAGSQANDGAATQVGLGFASDATTGFVRQSDGTWQWMLSGTAALAFESAEIRAMPSWSPATISILSSLAAELQIEWFYKSADGTDWAPALQRAVTFAATSGLPIALAARQYTLASAVSITTAVTIRGRGFQCSPSPSTGTWFIISGTTFNPFSVSSVTARGAIFRDFAVYQTQPGSGTTNWAPTVYPFVFNVTNTLGEVTFDNIFLCNVYDGINCTGSGRLRFRNVTGQPLHRGIVVDAAYDICRFSGVHFWTYWTSAASVLSWMQANASAVELQRCDGPDFSGGCFFFGYQAGLLLSSSSNGVTNDLTGDIVTDCCLYGVHVTGNGVTFQIGRAYCTGEAIDSTTLATSVAILIEGQNIVGQIGHLKAYQQGLSAISLTNTGVGSIVMIDSIVADHCNQGGKSAPIINAAQIATGEPHQISLSAPVQAISSNGAPVINTDTDAILFTPNTNYLAPTITDGGTYQVPNYDLFLLLQVASGTTALAKYTVTLSGNPTDGTVNTIASQADVTALTLSASQNIINPVTSLKAGVGVTYKYLASSNAWFRIG</sequence>
<dbReference type="AlphaFoldDB" id="G6XKV9"/>
<evidence type="ECO:0008006" key="3">
    <source>
        <dbReference type="Google" id="ProtNLM"/>
    </source>
</evidence>
<dbReference type="OrthoDB" id="7273921at2"/>
<evidence type="ECO:0000313" key="2">
    <source>
        <dbReference type="Proteomes" id="UP000004949"/>
    </source>
</evidence>
<dbReference type="Gene3D" id="2.160.20.10">
    <property type="entry name" value="Single-stranded right-handed beta-helix, Pectin lyase-like"/>
    <property type="match status" value="1"/>
</dbReference>
<evidence type="ECO:0000313" key="1">
    <source>
        <dbReference type="EMBL" id="EHH67554.1"/>
    </source>
</evidence>
<protein>
    <recommendedName>
        <fullName evidence="3">Pectate lyase superfamily protein domain-containing protein</fullName>
    </recommendedName>
</protein>
<dbReference type="Proteomes" id="UP000004949">
    <property type="component" value="Unassembled WGS sequence"/>
</dbReference>
<dbReference type="eggNOG" id="COG5434">
    <property type="taxonomic scope" value="Bacteria"/>
</dbReference>
<dbReference type="EMBL" id="AGQV01000008">
    <property type="protein sequence ID" value="EHH67554.1"/>
    <property type="molecule type" value="Genomic_DNA"/>
</dbReference>
<comment type="caution">
    <text evidence="1">The sequence shown here is derived from an EMBL/GenBank/DDBJ whole genome shotgun (WGS) entry which is preliminary data.</text>
</comment>
<accession>G6XKV9</accession>
<dbReference type="PATRIC" id="fig|1088869.3.peg.2119"/>
<keyword evidence="2" id="KW-1185">Reference proteome</keyword>
<dbReference type="InterPro" id="IPR012334">
    <property type="entry name" value="Pectin_lyas_fold"/>
</dbReference>
<gene>
    <name evidence="1" type="ORF">GMO_21250</name>
</gene>
<name>G6XKV9_9PROT</name>
<dbReference type="RefSeq" id="WP_008852272.1">
    <property type="nucleotide sequence ID" value="NZ_AGQV01000008.1"/>
</dbReference>
<organism evidence="1 2">
    <name type="scientific">Gluconobacter morbifer G707</name>
    <dbReference type="NCBI Taxonomy" id="1088869"/>
    <lineage>
        <taxon>Bacteria</taxon>
        <taxon>Pseudomonadati</taxon>
        <taxon>Pseudomonadota</taxon>
        <taxon>Alphaproteobacteria</taxon>
        <taxon>Acetobacterales</taxon>
        <taxon>Acetobacteraceae</taxon>
        <taxon>Gluconobacter</taxon>
    </lineage>
</organism>
<reference evidence="1 2" key="1">
    <citation type="submission" date="2011-10" db="EMBL/GenBank/DDBJ databases">
        <title>Genome sequence of Gluconobacter morbifer G707, isolated from Drosophila gut.</title>
        <authorList>
            <person name="Lee W.-J."/>
            <person name="Kim E.-K."/>
        </authorList>
    </citation>
    <scope>NUCLEOTIDE SEQUENCE [LARGE SCALE GENOMIC DNA]</scope>
    <source>
        <strain evidence="1 2">G707</strain>
    </source>
</reference>
<dbReference type="SUPFAM" id="SSF51126">
    <property type="entry name" value="Pectin lyase-like"/>
    <property type="match status" value="1"/>
</dbReference>
<dbReference type="STRING" id="1088869.GMO_21250"/>
<dbReference type="InterPro" id="IPR011050">
    <property type="entry name" value="Pectin_lyase_fold/virulence"/>
</dbReference>
<proteinExistence type="predicted"/>